<evidence type="ECO:0000313" key="4">
    <source>
        <dbReference type="EMBL" id="KAL1556259.1"/>
    </source>
</evidence>
<comment type="similarity">
    <text evidence="1">Belongs to the plant acyltransferase family.</text>
</comment>
<keyword evidence="5" id="KW-1185">Reference proteome</keyword>
<reference evidence="4 5" key="1">
    <citation type="submission" date="2024-06" db="EMBL/GenBank/DDBJ databases">
        <title>A chromosome level genome sequence of Diviner's sage (Salvia divinorum).</title>
        <authorList>
            <person name="Ford S.A."/>
            <person name="Ro D.-K."/>
            <person name="Ness R.W."/>
            <person name="Phillips M.A."/>
        </authorList>
    </citation>
    <scope>NUCLEOTIDE SEQUENCE [LARGE SCALE GENOMIC DNA]</scope>
    <source>
        <strain evidence="4">SAF-2024a</strain>
        <tissue evidence="4">Leaf</tissue>
    </source>
</reference>
<protein>
    <submittedName>
        <fullName evidence="4">Shikimate O-hydroxycinnamoyltransferase</fullName>
        <ecNumber evidence="4">2.3.1.133</ecNumber>
    </submittedName>
</protein>
<name>A0ABD1HJF7_SALDI</name>
<dbReference type="Pfam" id="PF02458">
    <property type="entry name" value="Transferase"/>
    <property type="match status" value="1"/>
</dbReference>
<comment type="caution">
    <text evidence="4">The sequence shown here is derived from an EMBL/GenBank/DDBJ whole genome shotgun (WGS) entry which is preliminary data.</text>
</comment>
<dbReference type="GO" id="GO:0047172">
    <property type="term" value="F:shikimate O-hydroxycinnamoyltransferase activity"/>
    <property type="evidence" value="ECO:0007669"/>
    <property type="project" value="UniProtKB-EC"/>
</dbReference>
<evidence type="ECO:0000256" key="3">
    <source>
        <dbReference type="ARBA" id="ARBA00023315"/>
    </source>
</evidence>
<sequence length="360" mass="39091">MKVGTSSCMGSSHRWALARHLLNLDPVVSGSARLRGLVPLVSGPALSLPCHVGLDPYHITNRNPKYLKKFLPFKDESKGLCLAVRTTYFRCGGLAVGILLSHKIADGVSFLFFVNAWSSVARNVGASLPKFDTATYVPSLDILINLQPTSVLVEEDVAARIFVFSASEISALQKRYTAGGCCPSRVEALLAFIWSLYTGIGSDPGKICVVHNAVNIRSRADPPLSEYQFGNLVVSSRVVAAAGESGAELIRKVREAMKAVDAGYVGRLRKKEMQLELVRGQGGAGKATVDRFFFSSMCKFPLYEADFGWGRPDRVMSGGFPFKNLVTFMDTSGGGIQALIQLTKSDMDKLEAHFMLKSNL</sequence>
<dbReference type="PANTHER" id="PTHR31623">
    <property type="entry name" value="F21J9.9"/>
    <property type="match status" value="1"/>
</dbReference>
<organism evidence="4 5">
    <name type="scientific">Salvia divinorum</name>
    <name type="common">Maria pastora</name>
    <name type="synonym">Diviner's sage</name>
    <dbReference type="NCBI Taxonomy" id="28513"/>
    <lineage>
        <taxon>Eukaryota</taxon>
        <taxon>Viridiplantae</taxon>
        <taxon>Streptophyta</taxon>
        <taxon>Embryophyta</taxon>
        <taxon>Tracheophyta</taxon>
        <taxon>Spermatophyta</taxon>
        <taxon>Magnoliopsida</taxon>
        <taxon>eudicotyledons</taxon>
        <taxon>Gunneridae</taxon>
        <taxon>Pentapetalae</taxon>
        <taxon>asterids</taxon>
        <taxon>lamiids</taxon>
        <taxon>Lamiales</taxon>
        <taxon>Lamiaceae</taxon>
        <taxon>Nepetoideae</taxon>
        <taxon>Mentheae</taxon>
        <taxon>Salviinae</taxon>
        <taxon>Salvia</taxon>
        <taxon>Salvia subgen. Calosphace</taxon>
    </lineage>
</organism>
<keyword evidence="3 4" id="KW-0012">Acyltransferase</keyword>
<evidence type="ECO:0000256" key="2">
    <source>
        <dbReference type="ARBA" id="ARBA00022679"/>
    </source>
</evidence>
<gene>
    <name evidence="4" type="ORF">AAHA92_11909</name>
</gene>
<dbReference type="Proteomes" id="UP001567538">
    <property type="component" value="Unassembled WGS sequence"/>
</dbReference>
<dbReference type="Gene3D" id="3.30.559.10">
    <property type="entry name" value="Chloramphenicol acetyltransferase-like domain"/>
    <property type="match status" value="2"/>
</dbReference>
<dbReference type="AlphaFoldDB" id="A0ABD1HJF7"/>
<accession>A0ABD1HJF7</accession>
<dbReference type="EMBL" id="JBEAFC010000005">
    <property type="protein sequence ID" value="KAL1556259.1"/>
    <property type="molecule type" value="Genomic_DNA"/>
</dbReference>
<evidence type="ECO:0000313" key="5">
    <source>
        <dbReference type="Proteomes" id="UP001567538"/>
    </source>
</evidence>
<proteinExistence type="inferred from homology"/>
<dbReference type="EC" id="2.3.1.133" evidence="4"/>
<evidence type="ECO:0000256" key="1">
    <source>
        <dbReference type="ARBA" id="ARBA00009861"/>
    </source>
</evidence>
<dbReference type="InterPro" id="IPR023213">
    <property type="entry name" value="CAT-like_dom_sf"/>
</dbReference>
<dbReference type="PANTHER" id="PTHR31623:SF17">
    <property type="entry name" value="F21J9.9"/>
    <property type="match status" value="1"/>
</dbReference>
<keyword evidence="2 4" id="KW-0808">Transferase</keyword>